<dbReference type="EMBL" id="KY246488">
    <property type="protein sequence ID" value="ASA48526.1"/>
    <property type="molecule type" value="Genomic_DNA"/>
</dbReference>
<sequence length="99" mass="10744">MAVCPTSSPCGYPDLHHPLQYRKQEALWKQHCVRTHNQFCLCGNFLSHFKWPSGGVDIGGIVAPNGGAEGESSTGEDIIGATGTGEGEDYIQDKRKLLQ</sequence>
<feature type="region of interest" description="Disordered" evidence="1">
    <location>
        <begin position="66"/>
        <end position="92"/>
    </location>
</feature>
<dbReference type="Pfam" id="PF02957">
    <property type="entry name" value="TT_ORF2-like"/>
    <property type="match status" value="1"/>
</dbReference>
<evidence type="ECO:0000256" key="1">
    <source>
        <dbReference type="SAM" id="MobiDB-lite"/>
    </source>
</evidence>
<proteinExistence type="predicted"/>
<evidence type="ECO:0000313" key="3">
    <source>
        <dbReference type="EMBL" id="ASA48526.1"/>
    </source>
</evidence>
<feature type="domain" description="Hepatitis TT virus Orf2/Gyrovirus Vp2 N-terminal" evidence="2">
    <location>
        <begin position="21"/>
        <end position="53"/>
    </location>
</feature>
<accession>A0A1Z2RVA7</accession>
<organism evidence="3">
    <name type="scientific">Torque teno Leptonychotes weddellii virus-1</name>
    <dbReference type="NCBI Taxonomy" id="2012676"/>
    <lineage>
        <taxon>Viruses</taxon>
        <taxon>Monodnaviria</taxon>
        <taxon>Shotokuvirae</taxon>
        <taxon>Commensaviricota</taxon>
        <taxon>Cardeaviricetes</taxon>
        <taxon>Sanitavirales</taxon>
        <taxon>Anelloviridae</taxon>
        <taxon>Lambdatorquevirus</taxon>
        <taxon>Lambdatorquevirus phoci5</taxon>
    </lineage>
</organism>
<reference evidence="3" key="1">
    <citation type="journal article" date="2017" name="Virus Evol.">
        <title>Diverse and highly recombinant anelloviruses associated with Weddell seals in Antarctica.</title>
        <authorList>
            <person name="Fahsbender E."/>
            <person name="Burns J.M."/>
            <person name="Kim S."/>
            <person name="Kraberger S."/>
            <person name="Frankfurter G."/>
            <person name="Eilers A."/>
            <person name="Shero M."/>
            <person name="Beltran R."/>
            <person name="Kirkham A."/>
            <person name="McCorkell R."/>
            <person name="Berngartt R."/>
            <person name="Male M.F."/>
            <person name="Ballard G."/>
            <person name="Ainley D.G."/>
            <person name="Breitbart M."/>
            <person name="Varsani A."/>
        </authorList>
    </citation>
    <scope>NUCLEOTIDE SEQUENCE</scope>
    <source>
        <strain evidence="3">TTLwV-1_gt29_wsn25</strain>
    </source>
</reference>
<dbReference type="InterPro" id="IPR004118">
    <property type="entry name" value="HEV_TT_vir_Orf2/Gyrovir_Vp2_N"/>
</dbReference>
<name>A0A1Z2RVA7_9VIRU</name>
<evidence type="ECO:0000259" key="2">
    <source>
        <dbReference type="Pfam" id="PF02957"/>
    </source>
</evidence>
<protein>
    <submittedName>
        <fullName evidence="3">ORF2</fullName>
    </submittedName>
</protein>